<dbReference type="GO" id="GO:0005829">
    <property type="term" value="C:cytosol"/>
    <property type="evidence" value="ECO:0007669"/>
    <property type="project" value="TreeGrafter"/>
</dbReference>
<proteinExistence type="inferred from homology"/>
<feature type="domain" description="Nudix hydrolase" evidence="11">
    <location>
        <begin position="224"/>
        <end position="346"/>
    </location>
</feature>
<keyword evidence="7" id="KW-0460">Magnesium</keyword>
<dbReference type="GO" id="GO:0019677">
    <property type="term" value="P:NAD+ catabolic process"/>
    <property type="evidence" value="ECO:0007669"/>
    <property type="project" value="TreeGrafter"/>
</dbReference>
<comment type="cofactor">
    <cofactor evidence="1">
        <name>Mg(2+)</name>
        <dbReference type="ChEBI" id="CHEBI:18420"/>
    </cofactor>
</comment>
<dbReference type="Pfam" id="PF00293">
    <property type="entry name" value="NUDIX"/>
    <property type="match status" value="1"/>
</dbReference>
<dbReference type="EC" id="3.6.1.22" evidence="4"/>
<evidence type="ECO:0000256" key="1">
    <source>
        <dbReference type="ARBA" id="ARBA00001946"/>
    </source>
</evidence>
<evidence type="ECO:0000256" key="10">
    <source>
        <dbReference type="SAM" id="MobiDB-lite"/>
    </source>
</evidence>
<feature type="region of interest" description="Disordered" evidence="10">
    <location>
        <begin position="1"/>
        <end position="66"/>
    </location>
</feature>
<dbReference type="PROSITE" id="PS51462">
    <property type="entry name" value="NUDIX"/>
    <property type="match status" value="1"/>
</dbReference>
<dbReference type="InterPro" id="IPR049734">
    <property type="entry name" value="NudC-like_C"/>
</dbReference>
<protein>
    <recommendedName>
        <fullName evidence="4">NAD(+) diphosphatase</fullName>
        <ecNumber evidence="4">3.6.1.22</ecNumber>
    </recommendedName>
</protein>
<comment type="cofactor">
    <cofactor evidence="2">
        <name>Zn(2+)</name>
        <dbReference type="ChEBI" id="CHEBI:29105"/>
    </cofactor>
</comment>
<dbReference type="AlphaFoldDB" id="A0A2U2BXN1"/>
<dbReference type="Pfam" id="PF09297">
    <property type="entry name" value="Zn_ribbon_NUD"/>
    <property type="match status" value="1"/>
</dbReference>
<dbReference type="InterPro" id="IPR050241">
    <property type="entry name" value="NAD-cap_RNA_hydrolase_NudC"/>
</dbReference>
<keyword evidence="6" id="KW-0378">Hydrolase</keyword>
<evidence type="ECO:0000256" key="2">
    <source>
        <dbReference type="ARBA" id="ARBA00001947"/>
    </source>
</evidence>
<dbReference type="InterPro" id="IPR000086">
    <property type="entry name" value="NUDIX_hydrolase_dom"/>
</dbReference>
<dbReference type="InterPro" id="IPR015797">
    <property type="entry name" value="NUDIX_hydrolase-like_dom_sf"/>
</dbReference>
<evidence type="ECO:0000256" key="6">
    <source>
        <dbReference type="ARBA" id="ARBA00022801"/>
    </source>
</evidence>
<evidence type="ECO:0000256" key="4">
    <source>
        <dbReference type="ARBA" id="ARBA00012381"/>
    </source>
</evidence>
<comment type="catalytic activity">
    <reaction evidence="9">
        <text>a 5'-end NAD(+)-phospho-ribonucleoside in mRNA + H2O = a 5'-end phospho-adenosine-phospho-ribonucleoside in mRNA + beta-nicotinamide D-ribonucleotide + 2 H(+)</text>
        <dbReference type="Rhea" id="RHEA:60876"/>
        <dbReference type="Rhea" id="RHEA-COMP:15698"/>
        <dbReference type="Rhea" id="RHEA-COMP:15719"/>
        <dbReference type="ChEBI" id="CHEBI:14649"/>
        <dbReference type="ChEBI" id="CHEBI:15377"/>
        <dbReference type="ChEBI" id="CHEBI:15378"/>
        <dbReference type="ChEBI" id="CHEBI:144029"/>
        <dbReference type="ChEBI" id="CHEBI:144051"/>
    </reaction>
    <physiologicalReaction direction="left-to-right" evidence="9">
        <dbReference type="Rhea" id="RHEA:60877"/>
    </physiologicalReaction>
</comment>
<evidence type="ECO:0000313" key="13">
    <source>
        <dbReference type="Proteomes" id="UP000245168"/>
    </source>
</evidence>
<comment type="caution">
    <text evidence="12">The sequence shown here is derived from an EMBL/GenBank/DDBJ whole genome shotgun (WGS) entry which is preliminary data.</text>
</comment>
<dbReference type="NCBIfam" id="NF001299">
    <property type="entry name" value="PRK00241.1"/>
    <property type="match status" value="1"/>
</dbReference>
<evidence type="ECO:0000259" key="11">
    <source>
        <dbReference type="PROSITE" id="PS51462"/>
    </source>
</evidence>
<dbReference type="Gene3D" id="3.90.79.10">
    <property type="entry name" value="Nucleoside Triphosphate Pyrophosphohydrolase"/>
    <property type="match status" value="1"/>
</dbReference>
<reference evidence="13" key="1">
    <citation type="submission" date="2018-05" db="EMBL/GenBank/DDBJ databases">
        <authorList>
            <person name="Liu B.-T."/>
        </authorList>
    </citation>
    <scope>NUCLEOTIDE SEQUENCE [LARGE SCALE GENOMIC DNA]</scope>
    <source>
        <strain evidence="13">WD6-1</strain>
    </source>
</reference>
<keyword evidence="8" id="KW-0520">NAD</keyword>
<evidence type="ECO:0000256" key="3">
    <source>
        <dbReference type="ARBA" id="ARBA00009595"/>
    </source>
</evidence>
<dbReference type="InterPro" id="IPR015376">
    <property type="entry name" value="Znr_NADH_PPase"/>
</dbReference>
<comment type="similarity">
    <text evidence="3">Belongs to the Nudix hydrolase family. NudC subfamily.</text>
</comment>
<dbReference type="Proteomes" id="UP000245168">
    <property type="component" value="Unassembled WGS sequence"/>
</dbReference>
<name>A0A2U2BXN1_9PROT</name>
<accession>A0A2U2BXN1</accession>
<dbReference type="Gene3D" id="3.90.79.20">
    <property type="match status" value="1"/>
</dbReference>
<sequence length="360" mass="39691">MDAEFGHGQGSVSLRWRRSRAAHRAGSPADAPSGGRRPPATKGARRSHAFTEPRWRLRRWPPEGSPGYDAPMPLTFTASPLDHAGLKRTDPDWIAARRRDPSARTILFEKGDLALDANGDPLILHPDNAEEYALDAVGLVFLGVIGETPWFAAAIEPDAHGARANFRGAAMKAEPDFACLIGRARSILAWRGRRRYCSNCAAENAPAEGGLKLECPGCGMEHFPRVDASVIMLPYAGDRCVMGRQANWPEGMFATLAGFMEPGETIEEACAREVMEEIGRPVVSARYVASQPWPFPSSLMIGLLAEIEEGEVRPDDDLEDARWFTRDEARALHDSTIGRWAPPNFSISWHLLQRWLDGET</sequence>
<organism evidence="12 13">
    <name type="scientific">Marinicauda salina</name>
    <dbReference type="NCBI Taxonomy" id="2135793"/>
    <lineage>
        <taxon>Bacteria</taxon>
        <taxon>Pseudomonadati</taxon>
        <taxon>Pseudomonadota</taxon>
        <taxon>Alphaproteobacteria</taxon>
        <taxon>Maricaulales</taxon>
        <taxon>Maricaulaceae</taxon>
        <taxon>Marinicauda</taxon>
    </lineage>
</organism>
<dbReference type="InterPro" id="IPR020084">
    <property type="entry name" value="NUDIX_hydrolase_CS"/>
</dbReference>
<keyword evidence="13" id="KW-1185">Reference proteome</keyword>
<dbReference type="GO" id="GO:0035529">
    <property type="term" value="F:NADH pyrophosphatase activity"/>
    <property type="evidence" value="ECO:0007669"/>
    <property type="project" value="TreeGrafter"/>
</dbReference>
<dbReference type="InterPro" id="IPR015375">
    <property type="entry name" value="NADH_PPase-like_N"/>
</dbReference>
<evidence type="ECO:0000256" key="5">
    <source>
        <dbReference type="ARBA" id="ARBA00022723"/>
    </source>
</evidence>
<evidence type="ECO:0000256" key="9">
    <source>
        <dbReference type="ARBA" id="ARBA00023679"/>
    </source>
</evidence>
<dbReference type="Pfam" id="PF09296">
    <property type="entry name" value="NUDIX-like"/>
    <property type="match status" value="1"/>
</dbReference>
<dbReference type="CDD" id="cd03429">
    <property type="entry name" value="NUDIX_NADH_pyrophosphatase_Nudt13"/>
    <property type="match status" value="1"/>
</dbReference>
<evidence type="ECO:0000256" key="8">
    <source>
        <dbReference type="ARBA" id="ARBA00023027"/>
    </source>
</evidence>
<dbReference type="GO" id="GO:0006742">
    <property type="term" value="P:NADP+ catabolic process"/>
    <property type="evidence" value="ECO:0007669"/>
    <property type="project" value="TreeGrafter"/>
</dbReference>
<dbReference type="PROSITE" id="PS00893">
    <property type="entry name" value="NUDIX_BOX"/>
    <property type="match status" value="1"/>
</dbReference>
<keyword evidence="5" id="KW-0479">Metal-binding</keyword>
<gene>
    <name evidence="12" type="ORF">DDZ18_04105</name>
</gene>
<dbReference type="SUPFAM" id="SSF55811">
    <property type="entry name" value="Nudix"/>
    <property type="match status" value="1"/>
</dbReference>
<evidence type="ECO:0000313" key="12">
    <source>
        <dbReference type="EMBL" id="PWE18783.1"/>
    </source>
</evidence>
<dbReference type="PANTHER" id="PTHR42904">
    <property type="entry name" value="NUDIX HYDROLASE, NUDC SUBFAMILY"/>
    <property type="match status" value="1"/>
</dbReference>
<dbReference type="EMBL" id="QEXV01000001">
    <property type="protein sequence ID" value="PWE18783.1"/>
    <property type="molecule type" value="Genomic_DNA"/>
</dbReference>
<dbReference type="GO" id="GO:0046872">
    <property type="term" value="F:metal ion binding"/>
    <property type="evidence" value="ECO:0007669"/>
    <property type="project" value="UniProtKB-KW"/>
</dbReference>
<evidence type="ECO:0000256" key="7">
    <source>
        <dbReference type="ARBA" id="ARBA00022842"/>
    </source>
</evidence>
<dbReference type="PANTHER" id="PTHR42904:SF6">
    <property type="entry name" value="NAD-CAPPED RNA HYDROLASE NUDT12"/>
    <property type="match status" value="1"/>
</dbReference>